<dbReference type="EMBL" id="CP006628">
    <property type="protein sequence ID" value="AIB09858.1"/>
    <property type="molecule type" value="Genomic_DNA"/>
</dbReference>
<sequence>MKNINNNVKFDRTILLVQVGTSGHKLQRAAKLIKKITHQKPTFAKAKKTNKSFGIRKGEFISCFTSIRSKKGALILFKGMQLKNFSLTETNFSENSNVNFGIKDHLNLGLRYEQAIGIFGFQFCVTLYKSGMRIRFRKKLRRKIKKKNRITKEQSMKWFKKFFRKCVKAYL</sequence>
<evidence type="ECO:0000313" key="8">
    <source>
        <dbReference type="Proteomes" id="UP000243670"/>
    </source>
</evidence>
<evidence type="ECO:0000259" key="5">
    <source>
        <dbReference type="Pfam" id="PF00281"/>
    </source>
</evidence>
<dbReference type="SUPFAM" id="SSF55282">
    <property type="entry name" value="RL5-like"/>
    <property type="match status" value="1"/>
</dbReference>
<evidence type="ECO:0000256" key="3">
    <source>
        <dbReference type="ARBA" id="ARBA00023274"/>
    </source>
</evidence>
<dbReference type="GO" id="GO:0005840">
    <property type="term" value="C:ribosome"/>
    <property type="evidence" value="ECO:0007669"/>
    <property type="project" value="UniProtKB-KW"/>
</dbReference>
<comment type="similarity">
    <text evidence="1 4">Belongs to the universal ribosomal protein uL5 family.</text>
</comment>
<dbReference type="AlphaFoldDB" id="A0A060DGD1"/>
<evidence type="ECO:0000259" key="6">
    <source>
        <dbReference type="Pfam" id="PF00673"/>
    </source>
</evidence>
<gene>
    <name evidence="7" type="primary">rpl11</name>
    <name evidence="7" type="ORF">M951_chr2165</name>
</gene>
<feature type="domain" description="Large ribosomal subunit protein uL5 C-terminal" evidence="6">
    <location>
        <begin position="73"/>
        <end position="158"/>
    </location>
</feature>
<name>A0A060DGD1_9EUKA</name>
<reference evidence="7 8" key="1">
    <citation type="journal article" date="2014" name="BMC Genomics">
        <title>Nucleomorph and plastid genome sequences of the chlorarachniophyte Lotharella oceanica: convergent reductive evolution and frequent recombination in nucleomorph-bearing algae.</title>
        <authorList>
            <person name="Tanifuji G."/>
            <person name="Onodera N.T."/>
            <person name="Brown M.W."/>
            <person name="Curtis B.A."/>
            <person name="Roger A.J."/>
            <person name="Ka-Shu Wong G."/>
            <person name="Melkonian M."/>
            <person name="Archibald J.M."/>
        </authorList>
    </citation>
    <scope>NUCLEOTIDE SEQUENCE [LARGE SCALE GENOMIC DNA]</scope>
    <source>
        <strain evidence="7 8">CCMP622</strain>
    </source>
</reference>
<dbReference type="InterPro" id="IPR022803">
    <property type="entry name" value="Ribosomal_uL5_dom_sf"/>
</dbReference>
<proteinExistence type="inferred from homology"/>
<dbReference type="InterPro" id="IPR031310">
    <property type="entry name" value="Ribosomal_uL5_N"/>
</dbReference>
<dbReference type="Pfam" id="PF00281">
    <property type="entry name" value="Ribosomal_L5"/>
    <property type="match status" value="1"/>
</dbReference>
<dbReference type="GO" id="GO:0003735">
    <property type="term" value="F:structural constituent of ribosome"/>
    <property type="evidence" value="ECO:0007669"/>
    <property type="project" value="InterPro"/>
</dbReference>
<dbReference type="InterPro" id="IPR031309">
    <property type="entry name" value="Ribosomal_uL5_C"/>
</dbReference>
<dbReference type="InterPro" id="IPR002132">
    <property type="entry name" value="Ribosomal_uL5"/>
</dbReference>
<evidence type="ECO:0000256" key="1">
    <source>
        <dbReference type="ARBA" id="ARBA00008553"/>
    </source>
</evidence>
<accession>A0A060DGD1</accession>
<keyword evidence="7" id="KW-0542">Nucleomorph</keyword>
<dbReference type="GO" id="GO:1990904">
    <property type="term" value="C:ribonucleoprotein complex"/>
    <property type="evidence" value="ECO:0007669"/>
    <property type="project" value="UniProtKB-KW"/>
</dbReference>
<evidence type="ECO:0000256" key="2">
    <source>
        <dbReference type="ARBA" id="ARBA00022980"/>
    </source>
</evidence>
<dbReference type="Proteomes" id="UP000243670">
    <property type="component" value="Nucleomorph 2"/>
</dbReference>
<dbReference type="GO" id="GO:0006412">
    <property type="term" value="P:translation"/>
    <property type="evidence" value="ECO:0007669"/>
    <property type="project" value="InterPro"/>
</dbReference>
<geneLocation type="nucleomorph" evidence="7"/>
<keyword evidence="2 4" id="KW-0689">Ribosomal protein</keyword>
<evidence type="ECO:0000256" key="4">
    <source>
        <dbReference type="RuleBase" id="RU003930"/>
    </source>
</evidence>
<dbReference type="Pfam" id="PF00673">
    <property type="entry name" value="Ribosomal_L5_C"/>
    <property type="match status" value="1"/>
</dbReference>
<organism evidence="7 8">
    <name type="scientific">Lotharella oceanica</name>
    <dbReference type="NCBI Taxonomy" id="641309"/>
    <lineage>
        <taxon>Eukaryota</taxon>
        <taxon>Sar</taxon>
        <taxon>Rhizaria</taxon>
        <taxon>Cercozoa</taxon>
        <taxon>Chlorarachniophyceae</taxon>
        <taxon>Lotharella</taxon>
    </lineage>
</organism>
<dbReference type="PANTHER" id="PTHR11994">
    <property type="entry name" value="60S RIBOSOMAL PROTEIN L11-RELATED"/>
    <property type="match status" value="1"/>
</dbReference>
<keyword evidence="3 4" id="KW-0687">Ribonucleoprotein</keyword>
<protein>
    <submittedName>
        <fullName evidence="7">60S ribosomal protein L11</fullName>
    </submittedName>
</protein>
<evidence type="ECO:0000313" key="7">
    <source>
        <dbReference type="EMBL" id="AIB09858.1"/>
    </source>
</evidence>
<dbReference type="PIRSF" id="PIRSF002161">
    <property type="entry name" value="Ribosomal_L5"/>
    <property type="match status" value="1"/>
</dbReference>
<dbReference type="Gene3D" id="3.30.1440.10">
    <property type="match status" value="1"/>
</dbReference>
<feature type="domain" description="Large ribosomal subunit protein uL5 N-terminal" evidence="5">
    <location>
        <begin position="16"/>
        <end position="56"/>
    </location>
</feature>